<feature type="domain" description="HTH tetR-type" evidence="6">
    <location>
        <begin position="10"/>
        <end position="70"/>
    </location>
</feature>
<dbReference type="STRING" id="157838.AN964_16375"/>
<evidence type="ECO:0000313" key="8">
    <source>
        <dbReference type="Proteomes" id="UP000051888"/>
    </source>
</evidence>
<sequence>MSPRKSVEKELSKEQILNAARNLFSAKGFQEVSMRDIAKELGCSHGAIYYHFKNKIELFNQLLQAGFNLLDSIMENIVSDEHSLKDILLGFVDFGFKYPHHYEIMFITKEDAFLLHSAPLDSYKRFEDEVMKFNVISSEVYFIFVSLHGFVSYHLRSEQFLDRGMTIAEQFVDFLIKNQQI</sequence>
<dbReference type="InterPro" id="IPR050624">
    <property type="entry name" value="HTH-type_Tx_Regulator"/>
</dbReference>
<keyword evidence="4" id="KW-0804">Transcription</keyword>
<evidence type="ECO:0000256" key="1">
    <source>
        <dbReference type="ARBA" id="ARBA00022491"/>
    </source>
</evidence>
<accession>A0A0Q3TLQ6</accession>
<dbReference type="OrthoDB" id="9815924at2"/>
<dbReference type="Pfam" id="PF00440">
    <property type="entry name" value="TetR_N"/>
    <property type="match status" value="1"/>
</dbReference>
<proteinExistence type="predicted"/>
<dbReference type="PROSITE" id="PS50977">
    <property type="entry name" value="HTH_TETR_2"/>
    <property type="match status" value="1"/>
</dbReference>
<gene>
    <name evidence="7" type="ORF">AN964_16375</name>
</gene>
<dbReference type="Gene3D" id="1.10.357.10">
    <property type="entry name" value="Tetracycline Repressor, domain 2"/>
    <property type="match status" value="1"/>
</dbReference>
<evidence type="ECO:0000256" key="5">
    <source>
        <dbReference type="PROSITE-ProRule" id="PRU00335"/>
    </source>
</evidence>
<keyword evidence="8" id="KW-1185">Reference proteome</keyword>
<keyword evidence="3 5" id="KW-0238">DNA-binding</keyword>
<dbReference type="AlphaFoldDB" id="A0A0Q3TLQ6"/>
<dbReference type="PATRIC" id="fig|157838.3.peg.3622"/>
<dbReference type="InterPro" id="IPR009057">
    <property type="entry name" value="Homeodomain-like_sf"/>
</dbReference>
<keyword evidence="1" id="KW-0678">Repressor</keyword>
<dbReference type="EMBL" id="LJJC01000004">
    <property type="protein sequence ID" value="KQL54920.1"/>
    <property type="molecule type" value="Genomic_DNA"/>
</dbReference>
<dbReference type="PRINTS" id="PR00455">
    <property type="entry name" value="HTHTETR"/>
</dbReference>
<dbReference type="FunFam" id="1.10.10.60:FF:000141">
    <property type="entry name" value="TetR family transcriptional regulator"/>
    <property type="match status" value="1"/>
</dbReference>
<evidence type="ECO:0000313" key="7">
    <source>
        <dbReference type="EMBL" id="KQL54920.1"/>
    </source>
</evidence>
<dbReference type="PANTHER" id="PTHR43479:SF11">
    <property type="entry name" value="ACREF_ENVCD OPERON REPRESSOR-RELATED"/>
    <property type="match status" value="1"/>
</dbReference>
<dbReference type="PANTHER" id="PTHR43479">
    <property type="entry name" value="ACREF/ENVCD OPERON REPRESSOR-RELATED"/>
    <property type="match status" value="1"/>
</dbReference>
<dbReference type="RefSeq" id="WP_055740715.1">
    <property type="nucleotide sequence ID" value="NZ_JAAIWL010000010.1"/>
</dbReference>
<dbReference type="Proteomes" id="UP000051888">
    <property type="component" value="Unassembled WGS sequence"/>
</dbReference>
<dbReference type="GO" id="GO:0003677">
    <property type="term" value="F:DNA binding"/>
    <property type="evidence" value="ECO:0007669"/>
    <property type="project" value="UniProtKB-UniRule"/>
</dbReference>
<evidence type="ECO:0000256" key="2">
    <source>
        <dbReference type="ARBA" id="ARBA00023015"/>
    </source>
</evidence>
<reference evidence="7 8" key="1">
    <citation type="submission" date="2015-09" db="EMBL/GenBank/DDBJ databases">
        <title>Genome sequencing project for genomic taxonomy and phylogenomics of Bacillus-like bacteria.</title>
        <authorList>
            <person name="Liu B."/>
            <person name="Wang J."/>
            <person name="Zhu Y."/>
            <person name="Liu G."/>
            <person name="Chen Q."/>
            <person name="Chen Z."/>
            <person name="Lan J."/>
            <person name="Che J."/>
            <person name="Ge C."/>
            <person name="Shi H."/>
            <person name="Pan Z."/>
            <person name="Liu X."/>
        </authorList>
    </citation>
    <scope>NUCLEOTIDE SEQUENCE [LARGE SCALE GENOMIC DNA]</scope>
    <source>
        <strain evidence="7 8">LMG 18435</strain>
    </source>
</reference>
<feature type="DNA-binding region" description="H-T-H motif" evidence="5">
    <location>
        <begin position="33"/>
        <end position="52"/>
    </location>
</feature>
<protein>
    <recommendedName>
        <fullName evidence="6">HTH tetR-type domain-containing protein</fullName>
    </recommendedName>
</protein>
<evidence type="ECO:0000256" key="3">
    <source>
        <dbReference type="ARBA" id="ARBA00023125"/>
    </source>
</evidence>
<name>A0A0Q3TLQ6_9BACI</name>
<dbReference type="GO" id="GO:0045892">
    <property type="term" value="P:negative regulation of DNA-templated transcription"/>
    <property type="evidence" value="ECO:0007669"/>
    <property type="project" value="UniProtKB-ARBA"/>
</dbReference>
<dbReference type="SUPFAM" id="SSF46689">
    <property type="entry name" value="Homeodomain-like"/>
    <property type="match status" value="1"/>
</dbReference>
<organism evidence="7 8">
    <name type="scientific">Heyndrickxia shackletonii</name>
    <dbReference type="NCBI Taxonomy" id="157838"/>
    <lineage>
        <taxon>Bacteria</taxon>
        <taxon>Bacillati</taxon>
        <taxon>Bacillota</taxon>
        <taxon>Bacilli</taxon>
        <taxon>Bacillales</taxon>
        <taxon>Bacillaceae</taxon>
        <taxon>Heyndrickxia</taxon>
    </lineage>
</organism>
<evidence type="ECO:0000256" key="4">
    <source>
        <dbReference type="ARBA" id="ARBA00023163"/>
    </source>
</evidence>
<comment type="caution">
    <text evidence="7">The sequence shown here is derived from an EMBL/GenBank/DDBJ whole genome shotgun (WGS) entry which is preliminary data.</text>
</comment>
<evidence type="ECO:0000259" key="6">
    <source>
        <dbReference type="PROSITE" id="PS50977"/>
    </source>
</evidence>
<dbReference type="InterPro" id="IPR001647">
    <property type="entry name" value="HTH_TetR"/>
</dbReference>
<keyword evidence="2" id="KW-0805">Transcription regulation</keyword>